<protein>
    <submittedName>
        <fullName evidence="3">Glycosyl transferase family 9</fullName>
    </submittedName>
</protein>
<dbReference type="InterPro" id="IPR002201">
    <property type="entry name" value="Glyco_trans_9"/>
</dbReference>
<dbReference type="PANTHER" id="PTHR30160">
    <property type="entry name" value="TETRAACYLDISACCHARIDE 4'-KINASE-RELATED"/>
    <property type="match status" value="1"/>
</dbReference>
<keyword evidence="2 3" id="KW-0808">Transferase</keyword>
<evidence type="ECO:0000256" key="1">
    <source>
        <dbReference type="ARBA" id="ARBA00022676"/>
    </source>
</evidence>
<organism evidence="3 4">
    <name type="scientific">Mesorhizobium metallidurans STM 2683</name>
    <dbReference type="NCBI Taxonomy" id="1297569"/>
    <lineage>
        <taxon>Bacteria</taxon>
        <taxon>Pseudomonadati</taxon>
        <taxon>Pseudomonadota</taxon>
        <taxon>Alphaproteobacteria</taxon>
        <taxon>Hyphomicrobiales</taxon>
        <taxon>Phyllobacteriaceae</taxon>
        <taxon>Mesorhizobium</taxon>
    </lineage>
</organism>
<gene>
    <name evidence="3" type="ORF">MESS2_1230006</name>
</gene>
<dbReference type="STRING" id="1297569.MESS2_1230006"/>
<evidence type="ECO:0000313" key="3">
    <source>
        <dbReference type="EMBL" id="CCV04205.1"/>
    </source>
</evidence>
<accession>M5EIY2</accession>
<dbReference type="GO" id="GO:0005829">
    <property type="term" value="C:cytosol"/>
    <property type="evidence" value="ECO:0007669"/>
    <property type="project" value="TreeGrafter"/>
</dbReference>
<dbReference type="PANTHER" id="PTHR30160:SF1">
    <property type="entry name" value="LIPOPOLYSACCHARIDE 1,2-N-ACETYLGLUCOSAMINETRANSFERASE-RELATED"/>
    <property type="match status" value="1"/>
</dbReference>
<keyword evidence="1" id="KW-0328">Glycosyltransferase</keyword>
<dbReference type="GO" id="GO:0008713">
    <property type="term" value="F:ADP-heptose-lipopolysaccharide heptosyltransferase activity"/>
    <property type="evidence" value="ECO:0007669"/>
    <property type="project" value="TreeGrafter"/>
</dbReference>
<dbReference type="SUPFAM" id="SSF53756">
    <property type="entry name" value="UDP-Glycosyltransferase/glycogen phosphorylase"/>
    <property type="match status" value="1"/>
</dbReference>
<sequence length="391" mass="42292">MSGWAGANCRDTGMSLGRPTATHDENRAVARTNIQSILVNQTKFIGDVILTSVLTRHLRATYPKATIALLCAAGLERFVVAQGIADMAIPFGRRRMRGTTYERVSELYRVTSTIRRQKFDLTIDLSDSKTSRILTRLINAPIRIGFDPPENPLRFWETQPANVFAATYGHGGEHYLYRYLSPLAALGIELADPVPSLQPIEACQVEARELLARNNVAKGSFIAVHAGASFEGRCWQPERFASVIGEIYQRSGLTAVIVGGPDEAPIAQKVLDAATSPVVSLVGKASLEVLAALLSEAFMFLGNESGPMHLAAAVKTPVVGLFGLTSPDIWGPLGVPSRTLRPSMPCQCIAKGICKEDETGGVYCVQRLPVADVARSALELIDVLRRNPIAV</sequence>
<dbReference type="AlphaFoldDB" id="M5EIY2"/>
<dbReference type="InterPro" id="IPR051199">
    <property type="entry name" value="LPS_LOS_Heptosyltrfase"/>
</dbReference>
<evidence type="ECO:0000313" key="4">
    <source>
        <dbReference type="Proteomes" id="UP000012062"/>
    </source>
</evidence>
<dbReference type="Pfam" id="PF01075">
    <property type="entry name" value="Glyco_transf_9"/>
    <property type="match status" value="1"/>
</dbReference>
<evidence type="ECO:0000256" key="2">
    <source>
        <dbReference type="ARBA" id="ARBA00022679"/>
    </source>
</evidence>
<keyword evidence="4" id="KW-1185">Reference proteome</keyword>
<dbReference type="Proteomes" id="UP000012062">
    <property type="component" value="Unassembled WGS sequence"/>
</dbReference>
<dbReference type="eggNOG" id="COG0859">
    <property type="taxonomic scope" value="Bacteria"/>
</dbReference>
<proteinExistence type="predicted"/>
<dbReference type="EMBL" id="CAUM01000028">
    <property type="protein sequence ID" value="CCV04205.1"/>
    <property type="molecule type" value="Genomic_DNA"/>
</dbReference>
<comment type="caution">
    <text evidence="3">The sequence shown here is derived from an EMBL/GenBank/DDBJ whole genome shotgun (WGS) entry which is preliminary data.</text>
</comment>
<dbReference type="Gene3D" id="3.40.50.2000">
    <property type="entry name" value="Glycogen Phosphorylase B"/>
    <property type="match status" value="2"/>
</dbReference>
<dbReference type="CDD" id="cd03789">
    <property type="entry name" value="GT9_LPS_heptosyltransferase"/>
    <property type="match status" value="1"/>
</dbReference>
<reference evidence="3 4" key="1">
    <citation type="submission" date="2013-02" db="EMBL/GenBank/DDBJ databases">
        <authorList>
            <person name="Genoscope - CEA"/>
        </authorList>
    </citation>
    <scope>NUCLEOTIDE SEQUENCE [LARGE SCALE GENOMIC DNA]</scope>
    <source>
        <strain evidence="3 4">STM 2683</strain>
    </source>
</reference>
<dbReference type="GO" id="GO:0009244">
    <property type="term" value="P:lipopolysaccharide core region biosynthetic process"/>
    <property type="evidence" value="ECO:0007669"/>
    <property type="project" value="TreeGrafter"/>
</dbReference>
<name>M5EIY2_9HYPH</name>